<evidence type="ECO:0000313" key="6">
    <source>
        <dbReference type="EMBL" id="CAB4936223.1"/>
    </source>
</evidence>
<dbReference type="InterPro" id="IPR018114">
    <property type="entry name" value="TRYPSIN_HIS"/>
</dbReference>
<dbReference type="PROSITE" id="PS50240">
    <property type="entry name" value="TRYPSIN_DOM"/>
    <property type="match status" value="1"/>
</dbReference>
<dbReference type="PROSITE" id="PS00134">
    <property type="entry name" value="TRYPSIN_HIS"/>
    <property type="match status" value="1"/>
</dbReference>
<dbReference type="AlphaFoldDB" id="A0A6J7IYQ0"/>
<dbReference type="EMBL" id="CAFBNE010000012">
    <property type="protein sequence ID" value="CAB4936223.1"/>
    <property type="molecule type" value="Genomic_DNA"/>
</dbReference>
<gene>
    <name evidence="6" type="ORF">UFOPK3772_00586</name>
</gene>
<dbReference type="CDD" id="cd00190">
    <property type="entry name" value="Tryp_SPc"/>
    <property type="match status" value="1"/>
</dbReference>
<keyword evidence="1" id="KW-0645">Protease</keyword>
<dbReference type="PRINTS" id="PR00722">
    <property type="entry name" value="CHYMOTRYPSIN"/>
</dbReference>
<dbReference type="PROSITE" id="PS00135">
    <property type="entry name" value="TRYPSIN_SER"/>
    <property type="match status" value="1"/>
</dbReference>
<evidence type="ECO:0000256" key="3">
    <source>
        <dbReference type="ARBA" id="ARBA00023157"/>
    </source>
</evidence>
<dbReference type="FunFam" id="2.40.10.10:FF:000068">
    <property type="entry name" value="transmembrane protease serine 2"/>
    <property type="match status" value="1"/>
</dbReference>
<dbReference type="Gene3D" id="2.40.10.10">
    <property type="entry name" value="Trypsin-like serine proteases"/>
    <property type="match status" value="1"/>
</dbReference>
<sequence length="444" mass="44639">MKPCDNGFIMMCSPGIAALRAGILALCLVVPTAAAQAPPALAASREIAPRIIGGAPSGASENPWQVLLIINDRSLCGGSLIASTWILTAAHCMKDADASGVKAWAGISALSERSEQNRLPASRVIVHPQYDATTLNNDVALIELASPWTPSAGVAAIPLPVAQDPATWPAAGTLATVSGWGYLGGKGPSATVLHRATVHVLSAPDGTCGSYGTTYRPGSHVCAGEATGGVDTCQGDSGGPLVIDVGGVRVLAGVTSAGNECALADYPGLYTRVTSHLPWIRDTAGIPLTPPATPEAAAAAAIAGGRVVVAWTAPDAASFVVTSAPGGMTCETTELTCVVSGLTPGTAYAFTVQAANSAGSSAISAPTPPVVAVDGTTSVGRTVKQSTVFRWAGVQLSVSSTMRSLTPLRCRVVGRGLDITKAGVCRASVKTGRKSAVVVIGAQS</sequence>
<organism evidence="6">
    <name type="scientific">freshwater metagenome</name>
    <dbReference type="NCBI Taxonomy" id="449393"/>
    <lineage>
        <taxon>unclassified sequences</taxon>
        <taxon>metagenomes</taxon>
        <taxon>ecological metagenomes</taxon>
    </lineage>
</organism>
<proteinExistence type="predicted"/>
<dbReference type="SUPFAM" id="SSF50494">
    <property type="entry name" value="Trypsin-like serine proteases"/>
    <property type="match status" value="1"/>
</dbReference>
<dbReference type="Gene3D" id="2.60.40.10">
    <property type="entry name" value="Immunoglobulins"/>
    <property type="match status" value="1"/>
</dbReference>
<dbReference type="InterPro" id="IPR043504">
    <property type="entry name" value="Peptidase_S1_PA_chymotrypsin"/>
</dbReference>
<dbReference type="Pfam" id="PF00041">
    <property type="entry name" value="fn3"/>
    <property type="match status" value="1"/>
</dbReference>
<dbReference type="GO" id="GO:0006508">
    <property type="term" value="P:proteolysis"/>
    <property type="evidence" value="ECO:0007669"/>
    <property type="project" value="UniProtKB-KW"/>
</dbReference>
<name>A0A6J7IYQ0_9ZZZZ</name>
<keyword evidence="3" id="KW-1015">Disulfide bond</keyword>
<dbReference type="Pfam" id="PF00089">
    <property type="entry name" value="Trypsin"/>
    <property type="match status" value="1"/>
</dbReference>
<dbReference type="PROSITE" id="PS50853">
    <property type="entry name" value="FN3"/>
    <property type="match status" value="1"/>
</dbReference>
<dbReference type="GO" id="GO:0004252">
    <property type="term" value="F:serine-type endopeptidase activity"/>
    <property type="evidence" value="ECO:0007669"/>
    <property type="project" value="InterPro"/>
</dbReference>
<evidence type="ECO:0000256" key="2">
    <source>
        <dbReference type="ARBA" id="ARBA00022801"/>
    </source>
</evidence>
<dbReference type="PANTHER" id="PTHR24252:SF17">
    <property type="entry name" value="SUPPRESSOR OF TUMORIGENICITY 14 PROTEIN HOMOLOG-RELATED"/>
    <property type="match status" value="1"/>
</dbReference>
<dbReference type="SUPFAM" id="SSF49265">
    <property type="entry name" value="Fibronectin type III"/>
    <property type="match status" value="1"/>
</dbReference>
<dbReference type="InterPro" id="IPR009003">
    <property type="entry name" value="Peptidase_S1_PA"/>
</dbReference>
<dbReference type="SMART" id="SM00020">
    <property type="entry name" value="Tryp_SPc"/>
    <property type="match status" value="1"/>
</dbReference>
<dbReference type="SMART" id="SM00060">
    <property type="entry name" value="FN3"/>
    <property type="match status" value="1"/>
</dbReference>
<dbReference type="InterPro" id="IPR001254">
    <property type="entry name" value="Trypsin_dom"/>
</dbReference>
<dbReference type="PANTHER" id="PTHR24252">
    <property type="entry name" value="ACROSIN-RELATED"/>
    <property type="match status" value="1"/>
</dbReference>
<reference evidence="6" key="1">
    <citation type="submission" date="2020-05" db="EMBL/GenBank/DDBJ databases">
        <authorList>
            <person name="Chiriac C."/>
            <person name="Salcher M."/>
            <person name="Ghai R."/>
            <person name="Kavagutti S V."/>
        </authorList>
    </citation>
    <scope>NUCLEOTIDE SEQUENCE</scope>
</reference>
<dbReference type="InterPro" id="IPR033116">
    <property type="entry name" value="TRYPSIN_SER"/>
</dbReference>
<dbReference type="InterPro" id="IPR036116">
    <property type="entry name" value="FN3_sf"/>
</dbReference>
<evidence type="ECO:0000259" key="4">
    <source>
        <dbReference type="PROSITE" id="PS50240"/>
    </source>
</evidence>
<dbReference type="CDD" id="cd00063">
    <property type="entry name" value="FN3"/>
    <property type="match status" value="1"/>
</dbReference>
<feature type="domain" description="Fibronectin type-III" evidence="5">
    <location>
        <begin position="290"/>
        <end position="375"/>
    </location>
</feature>
<evidence type="ECO:0000256" key="1">
    <source>
        <dbReference type="ARBA" id="ARBA00022670"/>
    </source>
</evidence>
<dbReference type="InterPro" id="IPR001314">
    <property type="entry name" value="Peptidase_S1A"/>
</dbReference>
<accession>A0A6J7IYQ0</accession>
<feature type="domain" description="Peptidase S1" evidence="4">
    <location>
        <begin position="51"/>
        <end position="285"/>
    </location>
</feature>
<dbReference type="InterPro" id="IPR013783">
    <property type="entry name" value="Ig-like_fold"/>
</dbReference>
<dbReference type="InterPro" id="IPR003961">
    <property type="entry name" value="FN3_dom"/>
</dbReference>
<protein>
    <submittedName>
        <fullName evidence="6">Unannotated protein</fullName>
    </submittedName>
</protein>
<keyword evidence="2" id="KW-0378">Hydrolase</keyword>
<evidence type="ECO:0000259" key="5">
    <source>
        <dbReference type="PROSITE" id="PS50853"/>
    </source>
</evidence>